<reference evidence="2" key="1">
    <citation type="journal article" date="2021" name="Proc. Natl. Acad. Sci. U.S.A.">
        <title>A Catalog of Tens of Thousands of Viruses from Human Metagenomes Reveals Hidden Associations with Chronic Diseases.</title>
        <authorList>
            <person name="Tisza M.J."/>
            <person name="Buck C.B."/>
        </authorList>
    </citation>
    <scope>NUCLEOTIDE SEQUENCE</scope>
    <source>
        <strain evidence="2">Ctj8j9</strain>
    </source>
</reference>
<dbReference type="Pfam" id="PF13349">
    <property type="entry name" value="DUF4097"/>
    <property type="match status" value="1"/>
</dbReference>
<protein>
    <submittedName>
        <fullName evidence="2">Putative adhesin</fullName>
    </submittedName>
</protein>
<dbReference type="EMBL" id="BK015919">
    <property type="protein sequence ID" value="DAF85187.1"/>
    <property type="molecule type" value="Genomic_DNA"/>
</dbReference>
<organism evidence="2">
    <name type="scientific">Siphoviridae sp. ctj8j9</name>
    <dbReference type="NCBI Taxonomy" id="2825629"/>
    <lineage>
        <taxon>Viruses</taxon>
        <taxon>Duplodnaviria</taxon>
        <taxon>Heunggongvirae</taxon>
        <taxon>Uroviricota</taxon>
        <taxon>Caudoviricetes</taxon>
    </lineage>
</organism>
<evidence type="ECO:0000313" key="2">
    <source>
        <dbReference type="EMBL" id="DAF85187.1"/>
    </source>
</evidence>
<sequence>MKKQVWIAGIGCVAIGALLMGIGFATHAFDTQRYLESLNLEEKTIALEEEFSSVSFDTTYAADLTIRSSAADAYSIQAKNLPADALTVSVQEDTLQVHLNKKLPWYYHISFFNLSVPRAELVLTLPEETYEKISVQNSLGDVTVEQMAANALSLHLQCGDLRVSDLEGESLSLENNLGNIYTQHLTVSKSLSVEDHCGDITLKNIQAEQATQCSVQNNMGENTLSGGTYRNLTVFNNCGDIQLQGTKLLEDCSITCDLGDLSGTLAGAETDYSVDADCDMGDLSIGGSHSGWRQDSASCKLLLRNHCGDIDLEFLS</sequence>
<feature type="domain" description="DUF4097" evidence="1">
    <location>
        <begin position="54"/>
        <end position="312"/>
    </location>
</feature>
<accession>A0A8S5TSM1</accession>
<proteinExistence type="predicted"/>
<name>A0A8S5TSM1_9CAUD</name>
<evidence type="ECO:0000259" key="1">
    <source>
        <dbReference type="Pfam" id="PF13349"/>
    </source>
</evidence>
<dbReference type="InterPro" id="IPR025164">
    <property type="entry name" value="Toastrack_DUF4097"/>
</dbReference>
<dbReference type="Gene3D" id="2.160.20.120">
    <property type="match status" value="1"/>
</dbReference>